<dbReference type="InterPro" id="IPR004408">
    <property type="entry name" value="Biotin_CoA_COase_ligase"/>
</dbReference>
<dbReference type="InterPro" id="IPR019197">
    <property type="entry name" value="Biotin-prot_ligase_N"/>
</dbReference>
<dbReference type="CDD" id="cd03144">
    <property type="entry name" value="GATase1_ScBLP_like"/>
    <property type="match status" value="1"/>
</dbReference>
<dbReference type="PANTHER" id="PTHR12835:SF5">
    <property type="entry name" value="BIOTIN--PROTEIN LIGASE"/>
    <property type="match status" value="1"/>
</dbReference>
<evidence type="ECO:0000313" key="5">
    <source>
        <dbReference type="EMBL" id="KAF2687260.1"/>
    </source>
</evidence>
<dbReference type="GO" id="GO:0004077">
    <property type="term" value="F:biotin--[biotin carboxyl-carrier protein] ligase activity"/>
    <property type="evidence" value="ECO:0007669"/>
    <property type="project" value="InterPro"/>
</dbReference>
<dbReference type="PANTHER" id="PTHR12835">
    <property type="entry name" value="BIOTIN PROTEIN LIGASE"/>
    <property type="match status" value="1"/>
</dbReference>
<keyword evidence="6" id="KW-1185">Reference proteome</keyword>
<gene>
    <name evidence="5" type="ORF">K458DRAFT_386086</name>
</gene>
<protein>
    <submittedName>
        <fullName evidence="5">Class II aaRS and biotin synthetase</fullName>
    </submittedName>
</protein>
<dbReference type="Proteomes" id="UP000799291">
    <property type="component" value="Unassembled WGS sequence"/>
</dbReference>
<dbReference type="SUPFAM" id="SSF55681">
    <property type="entry name" value="Class II aaRS and biotin synthetases"/>
    <property type="match status" value="1"/>
</dbReference>
<dbReference type="InterPro" id="IPR029062">
    <property type="entry name" value="Class_I_gatase-like"/>
</dbReference>
<dbReference type="Gene3D" id="3.30.930.10">
    <property type="entry name" value="Bira Bifunctional Protein, Domain 2"/>
    <property type="match status" value="1"/>
</dbReference>
<accession>A0A6G1JAK4</accession>
<dbReference type="EMBL" id="MU005575">
    <property type="protein sequence ID" value="KAF2687260.1"/>
    <property type="molecule type" value="Genomic_DNA"/>
</dbReference>
<dbReference type="CDD" id="cd16442">
    <property type="entry name" value="BPL"/>
    <property type="match status" value="1"/>
</dbReference>
<feature type="domain" description="BPL/LPL catalytic" evidence="4">
    <location>
        <begin position="441"/>
        <end position="636"/>
    </location>
</feature>
<evidence type="ECO:0000313" key="6">
    <source>
        <dbReference type="Proteomes" id="UP000799291"/>
    </source>
</evidence>
<feature type="compositionally biased region" description="Basic and acidic residues" evidence="3">
    <location>
        <begin position="368"/>
        <end position="380"/>
    </location>
</feature>
<dbReference type="SUPFAM" id="SSF52317">
    <property type="entry name" value="Class I glutamine amidotransferase-like"/>
    <property type="match status" value="2"/>
</dbReference>
<proteinExistence type="inferred from homology"/>
<dbReference type="Pfam" id="PF03099">
    <property type="entry name" value="BPL_LplA_LipB"/>
    <property type="match status" value="1"/>
</dbReference>
<sequence>MATKKMNVLVYSGNGTTIESVRHCLYTLRRLLSPAYAVIPVTSDVLLKEPWHSSCALLVVPGGADLAYCRTFNGEGNRRISQYVNMGGSYLGFCAGGYYGSARCEFEVDDPKMAVEGERELGFFPGTCRGLAFEGFVYNSEKGARAADLKIHKDASTGVKGGTADTFKSYYNGGGVFVNAAKLKSRGVEILASYTEDLRVDSGEGTAAIVYRKIGDGHTILTGPHPEFAPANLHHPSRPTSHYTTLIAALTSTEATRTAFMRHLLAKLGLKVNEEVQRVPSLSRLHLSSYAPVDVAKLVESWAEVFTVVDGEEYVKGENDVFKIERGEGVFGKATQELKKAVEGVLPDVLVGNESGEAMEGDDDENSAEDKTPKTKEEEIRSRVAYTTETSPDQIIDYDKIIKSVVPHSKGQPSQKETPLFNHTTYYTALAYHHSLLAAHSPIFGTIHLYGQTVTSTNTLLEKNPTLLRHLPTGFTLTATTQVAGRGRGSNVWVAPPGVLAFSVVIHHGFTLMESAPITFIQYIAALASVRGIKGYGPGYDKIPVKLKWPNDIYVQLPGSTANPLVKIGGILVNSSYSGSSYGLVVGIGLNVANTLPTTSLDQLAASANPPLGPFSREKLLASMLAHFESLYNDFCQLGFSRDMEMEYYRHWVHTDQLVTLETHDGMKARIKGITRDWGLLLAEEVGWEDRPTGRTISLQSDGNSFDFFRGLVRRKV</sequence>
<dbReference type="Pfam" id="PF09825">
    <property type="entry name" value="BPL_N"/>
    <property type="match status" value="1"/>
</dbReference>
<dbReference type="Gene3D" id="3.40.50.880">
    <property type="match status" value="1"/>
</dbReference>
<dbReference type="OrthoDB" id="10250105at2759"/>
<organism evidence="5 6">
    <name type="scientific">Lentithecium fluviatile CBS 122367</name>
    <dbReference type="NCBI Taxonomy" id="1168545"/>
    <lineage>
        <taxon>Eukaryota</taxon>
        <taxon>Fungi</taxon>
        <taxon>Dikarya</taxon>
        <taxon>Ascomycota</taxon>
        <taxon>Pezizomycotina</taxon>
        <taxon>Dothideomycetes</taxon>
        <taxon>Pleosporomycetidae</taxon>
        <taxon>Pleosporales</taxon>
        <taxon>Massarineae</taxon>
        <taxon>Lentitheciaceae</taxon>
        <taxon>Lentithecium</taxon>
    </lineage>
</organism>
<evidence type="ECO:0000256" key="3">
    <source>
        <dbReference type="SAM" id="MobiDB-lite"/>
    </source>
</evidence>
<evidence type="ECO:0000256" key="2">
    <source>
        <dbReference type="ARBA" id="ARBA00022598"/>
    </source>
</evidence>
<reference evidence="5" key="1">
    <citation type="journal article" date="2020" name="Stud. Mycol.">
        <title>101 Dothideomycetes genomes: a test case for predicting lifestyles and emergence of pathogens.</title>
        <authorList>
            <person name="Haridas S."/>
            <person name="Albert R."/>
            <person name="Binder M."/>
            <person name="Bloem J."/>
            <person name="Labutti K."/>
            <person name="Salamov A."/>
            <person name="Andreopoulos B."/>
            <person name="Baker S."/>
            <person name="Barry K."/>
            <person name="Bills G."/>
            <person name="Bluhm B."/>
            <person name="Cannon C."/>
            <person name="Castanera R."/>
            <person name="Culley D."/>
            <person name="Daum C."/>
            <person name="Ezra D."/>
            <person name="Gonzalez J."/>
            <person name="Henrissat B."/>
            <person name="Kuo A."/>
            <person name="Liang C."/>
            <person name="Lipzen A."/>
            <person name="Lutzoni F."/>
            <person name="Magnuson J."/>
            <person name="Mondo S."/>
            <person name="Nolan M."/>
            <person name="Ohm R."/>
            <person name="Pangilinan J."/>
            <person name="Park H.-J."/>
            <person name="Ramirez L."/>
            <person name="Alfaro M."/>
            <person name="Sun H."/>
            <person name="Tritt A."/>
            <person name="Yoshinaga Y."/>
            <person name="Zwiers L.-H."/>
            <person name="Turgeon B."/>
            <person name="Goodwin S."/>
            <person name="Spatafora J."/>
            <person name="Crous P."/>
            <person name="Grigoriev I."/>
        </authorList>
    </citation>
    <scope>NUCLEOTIDE SEQUENCE</scope>
    <source>
        <strain evidence="5">CBS 122367</strain>
    </source>
</reference>
<name>A0A6G1JAK4_9PLEO</name>
<feature type="region of interest" description="Disordered" evidence="3">
    <location>
        <begin position="354"/>
        <end position="380"/>
    </location>
</feature>
<keyword evidence="2" id="KW-0436">Ligase</keyword>
<dbReference type="InterPro" id="IPR004143">
    <property type="entry name" value="BPL_LPL_catalytic"/>
</dbReference>
<dbReference type="NCBIfam" id="TIGR00121">
    <property type="entry name" value="birA_ligase"/>
    <property type="match status" value="1"/>
</dbReference>
<dbReference type="AlphaFoldDB" id="A0A6G1JAK4"/>
<comment type="similarity">
    <text evidence="1">Belongs to the biotin--protein ligase family.</text>
</comment>
<evidence type="ECO:0000259" key="4">
    <source>
        <dbReference type="PROSITE" id="PS51733"/>
    </source>
</evidence>
<dbReference type="GO" id="GO:0005737">
    <property type="term" value="C:cytoplasm"/>
    <property type="evidence" value="ECO:0007669"/>
    <property type="project" value="TreeGrafter"/>
</dbReference>
<dbReference type="PROSITE" id="PS51733">
    <property type="entry name" value="BPL_LPL_CATALYTIC"/>
    <property type="match status" value="1"/>
</dbReference>
<feature type="compositionally biased region" description="Acidic residues" evidence="3">
    <location>
        <begin position="357"/>
        <end position="367"/>
    </location>
</feature>
<dbReference type="InterPro" id="IPR045864">
    <property type="entry name" value="aa-tRNA-synth_II/BPL/LPL"/>
</dbReference>
<evidence type="ECO:0000256" key="1">
    <source>
        <dbReference type="ARBA" id="ARBA00009934"/>
    </source>
</evidence>